<evidence type="ECO:0000259" key="5">
    <source>
        <dbReference type="PROSITE" id="PS51078"/>
    </source>
</evidence>
<name>A0A1N6FWR9_9RHOB</name>
<proteinExistence type="predicted"/>
<keyword evidence="3" id="KW-0804">Transcription</keyword>
<evidence type="ECO:0000256" key="1">
    <source>
        <dbReference type="ARBA" id="ARBA00023015"/>
    </source>
</evidence>
<evidence type="ECO:0000259" key="4">
    <source>
        <dbReference type="PROSITE" id="PS51077"/>
    </source>
</evidence>
<gene>
    <name evidence="6" type="ORF">SAMN05444002_2018</name>
</gene>
<evidence type="ECO:0000313" key="6">
    <source>
        <dbReference type="EMBL" id="SIN99641.1"/>
    </source>
</evidence>
<dbReference type="RefSeq" id="WP_074256091.1">
    <property type="nucleotide sequence ID" value="NZ_FSRL01000001.1"/>
</dbReference>
<dbReference type="PANTHER" id="PTHR30136:SF33">
    <property type="entry name" value="TRANSCRIPTIONAL REGULATORY PROTEIN"/>
    <property type="match status" value="1"/>
</dbReference>
<dbReference type="AlphaFoldDB" id="A0A1N6FWR9"/>
<dbReference type="InterPro" id="IPR029016">
    <property type="entry name" value="GAF-like_dom_sf"/>
</dbReference>
<dbReference type="InterPro" id="IPR050707">
    <property type="entry name" value="HTH_MetabolicPath_Reg"/>
</dbReference>
<dbReference type="Proteomes" id="UP000184932">
    <property type="component" value="Unassembled WGS sequence"/>
</dbReference>
<dbReference type="SUPFAM" id="SSF55781">
    <property type="entry name" value="GAF domain-like"/>
    <property type="match status" value="1"/>
</dbReference>
<evidence type="ECO:0000256" key="2">
    <source>
        <dbReference type="ARBA" id="ARBA00023125"/>
    </source>
</evidence>
<protein>
    <submittedName>
        <fullName evidence="6">Transcriptional regulator, IclR family</fullName>
    </submittedName>
</protein>
<dbReference type="PROSITE" id="PS51078">
    <property type="entry name" value="ICLR_ED"/>
    <property type="match status" value="1"/>
</dbReference>
<keyword evidence="7" id="KW-1185">Reference proteome</keyword>
<evidence type="ECO:0000313" key="7">
    <source>
        <dbReference type="Proteomes" id="UP000184932"/>
    </source>
</evidence>
<dbReference type="STRING" id="1217970.SAMN05444002_2018"/>
<reference evidence="7" key="1">
    <citation type="submission" date="2016-11" db="EMBL/GenBank/DDBJ databases">
        <authorList>
            <person name="Varghese N."/>
            <person name="Submissions S."/>
        </authorList>
    </citation>
    <scope>NUCLEOTIDE SEQUENCE [LARGE SCALE GENOMIC DNA]</scope>
    <source>
        <strain evidence="7">DSM 29440</strain>
    </source>
</reference>
<dbReference type="SMART" id="SM00346">
    <property type="entry name" value="HTH_ICLR"/>
    <property type="match status" value="1"/>
</dbReference>
<dbReference type="GO" id="GO:0045892">
    <property type="term" value="P:negative regulation of DNA-templated transcription"/>
    <property type="evidence" value="ECO:0007669"/>
    <property type="project" value="TreeGrafter"/>
</dbReference>
<dbReference type="EMBL" id="FSRL01000001">
    <property type="protein sequence ID" value="SIN99641.1"/>
    <property type="molecule type" value="Genomic_DNA"/>
</dbReference>
<dbReference type="SUPFAM" id="SSF46785">
    <property type="entry name" value="Winged helix' DNA-binding domain"/>
    <property type="match status" value="1"/>
</dbReference>
<dbReference type="PROSITE" id="PS51077">
    <property type="entry name" value="HTH_ICLR"/>
    <property type="match status" value="1"/>
</dbReference>
<feature type="domain" description="HTH iclR-type" evidence="4">
    <location>
        <begin position="19"/>
        <end position="81"/>
    </location>
</feature>
<organism evidence="6 7">
    <name type="scientific">Vannielia litorea</name>
    <dbReference type="NCBI Taxonomy" id="1217970"/>
    <lineage>
        <taxon>Bacteria</taxon>
        <taxon>Pseudomonadati</taxon>
        <taxon>Pseudomonadota</taxon>
        <taxon>Alphaproteobacteria</taxon>
        <taxon>Rhodobacterales</taxon>
        <taxon>Paracoccaceae</taxon>
        <taxon>Vannielia</taxon>
    </lineage>
</organism>
<dbReference type="InterPro" id="IPR036390">
    <property type="entry name" value="WH_DNA-bd_sf"/>
</dbReference>
<dbReference type="GO" id="GO:0003700">
    <property type="term" value="F:DNA-binding transcription factor activity"/>
    <property type="evidence" value="ECO:0007669"/>
    <property type="project" value="TreeGrafter"/>
</dbReference>
<dbReference type="GO" id="GO:0003677">
    <property type="term" value="F:DNA binding"/>
    <property type="evidence" value="ECO:0007669"/>
    <property type="project" value="UniProtKB-KW"/>
</dbReference>
<sequence>MDASDDIETGLEGDDRNFITALARGLEVLRCFRPSETELTNQEIAARTGLPKATISRLTYTLRKLDYLVHSERNGTYRLGPGVLALGYGVLAGMETSERARDQMRALCEGPNPHVTAAFAERHRLQAVYVGVQRSHQAVSLTMNVGARLPLFHSAIGRAILVAMTQEERAHVMHLAEQERPGDVPRYRESLARALEDYAALGYTTSFGDWRPEINGIAVPVVSLNGDRIFGLNVGGPSFLVSPEELREGYAERVLAAAAALSRKAGA</sequence>
<dbReference type="InterPro" id="IPR014757">
    <property type="entry name" value="Tscrpt_reg_IclR_C"/>
</dbReference>
<dbReference type="OrthoDB" id="9807558at2"/>
<dbReference type="Pfam" id="PF01614">
    <property type="entry name" value="IclR_C"/>
    <property type="match status" value="1"/>
</dbReference>
<dbReference type="InterPro" id="IPR005471">
    <property type="entry name" value="Tscrpt_reg_IclR_N"/>
</dbReference>
<keyword evidence="1" id="KW-0805">Transcription regulation</keyword>
<feature type="domain" description="IclR-ED" evidence="5">
    <location>
        <begin position="82"/>
        <end position="267"/>
    </location>
</feature>
<dbReference type="PANTHER" id="PTHR30136">
    <property type="entry name" value="HELIX-TURN-HELIX TRANSCRIPTIONAL REGULATOR, ICLR FAMILY"/>
    <property type="match status" value="1"/>
</dbReference>
<dbReference type="InterPro" id="IPR036388">
    <property type="entry name" value="WH-like_DNA-bd_sf"/>
</dbReference>
<keyword evidence="2" id="KW-0238">DNA-binding</keyword>
<dbReference type="Gene3D" id="1.10.10.10">
    <property type="entry name" value="Winged helix-like DNA-binding domain superfamily/Winged helix DNA-binding domain"/>
    <property type="match status" value="1"/>
</dbReference>
<dbReference type="Gene3D" id="3.30.450.40">
    <property type="match status" value="1"/>
</dbReference>
<dbReference type="Pfam" id="PF09339">
    <property type="entry name" value="HTH_IclR"/>
    <property type="match status" value="1"/>
</dbReference>
<accession>A0A1N6FWR9</accession>
<evidence type="ECO:0000256" key="3">
    <source>
        <dbReference type="ARBA" id="ARBA00023163"/>
    </source>
</evidence>